<feature type="domain" description="TLDc" evidence="2">
    <location>
        <begin position="483"/>
        <end position="744"/>
    </location>
</feature>
<dbReference type="OrthoDB" id="289228at2759"/>
<dbReference type="PROSITE" id="PS51886">
    <property type="entry name" value="TLDC"/>
    <property type="match status" value="1"/>
</dbReference>
<dbReference type="Pfam" id="PF07534">
    <property type="entry name" value="TLD"/>
    <property type="match status" value="1"/>
</dbReference>
<evidence type="ECO:0000313" key="3">
    <source>
        <dbReference type="EMBL" id="PVU85573.1"/>
    </source>
</evidence>
<proteinExistence type="predicted"/>
<evidence type="ECO:0000259" key="2">
    <source>
        <dbReference type="PROSITE" id="PS51886"/>
    </source>
</evidence>
<dbReference type="SMART" id="SM00584">
    <property type="entry name" value="TLDc"/>
    <property type="match status" value="1"/>
</dbReference>
<dbReference type="Proteomes" id="UP000245699">
    <property type="component" value="Unassembled WGS sequence"/>
</dbReference>
<evidence type="ECO:0000256" key="1">
    <source>
        <dbReference type="SAM" id="MobiDB-lite"/>
    </source>
</evidence>
<dbReference type="AlphaFoldDB" id="A0A2T9XZT3"/>
<dbReference type="InterPro" id="IPR006571">
    <property type="entry name" value="TLDc_dom"/>
</dbReference>
<protein>
    <recommendedName>
        <fullName evidence="2">TLDc domain-containing protein</fullName>
    </recommendedName>
</protein>
<gene>
    <name evidence="3" type="ORF">BB559_006940</name>
</gene>
<name>A0A2T9XZT3_9FUNG</name>
<keyword evidence="4" id="KW-1185">Reference proteome</keyword>
<sequence length="805" mass="90870">MGQYLSSNSNTEDSEQNPKDNAPPLSPSPQKTFKKKNSFKIGGNSPKLEQSIESAFSQGEISSLSLIYSLITKLDDKKTGVIDLQTFKEYLGLSIDNDLVCLEWFTSTLFYSFWCLKEYYCGSEIGKAHNIFDGVDIEDINDFNQLVYLTKNDILTVLPVFLFDRILPQNYIDLHTSKTLGASSGKETWKLRVQLIWCSFIEVQNFFLPQFFKNEDDLKNDKMDELHKTNTDFGNIEETDIVKVRSSMDDFLEMMENSQEDYDDLGFVFDLHNIGIHHLKYLMQSLYIIFNYEDAKKSIERKNLSQDLENNSIVTEDPDTLDDSLKYIENWCMTSAKECFRKNYKSFSEDHVMLGLEDTIEWMEYCGEGIMVHLMNFLSSRFLQAPLQMIMEESFSSRNSFQAPEIESKINQLLSKPHSGIIDPVSLFLLSIKVTSLGKTWGDVIQSGIFVKKNPNISTSFSQGSFDFSQSMGTPTFSQSTITRSSTDLFMANHNISPNMNRHEIGLSAWDLLFSTEANGLAMRSFLGSALYYNAPTVLLISGTVSDSDSSRSSSNLPFNNVGPLFSVPPVYRSKVSKNVMPLKLGSEIKLGVYVSTAWKESQKHSFGDSNCFVFMLEPYFLILPSRSSIKPRKQSISGSFISSKNNNESHNLCFAACSDFLGLRFGGTLDYSKTSAKFSSSLINDSSYLKANPALVVDMSAERALFINDPFAPSPNPTYALISSLEPFKIDISISTMELYGLGGQKALIDQEKMQKFDKNDSLKRRNINIGGFNTQRDDNSVDQQNAKWLLETAGILPNNNPQK</sequence>
<organism evidence="3 4">
    <name type="scientific">Furculomyces boomerangus</name>
    <dbReference type="NCBI Taxonomy" id="61424"/>
    <lineage>
        <taxon>Eukaryota</taxon>
        <taxon>Fungi</taxon>
        <taxon>Fungi incertae sedis</taxon>
        <taxon>Zoopagomycota</taxon>
        <taxon>Kickxellomycotina</taxon>
        <taxon>Harpellomycetes</taxon>
        <taxon>Harpellales</taxon>
        <taxon>Harpellaceae</taxon>
        <taxon>Furculomyces</taxon>
    </lineage>
</organism>
<evidence type="ECO:0000313" key="4">
    <source>
        <dbReference type="Proteomes" id="UP000245699"/>
    </source>
</evidence>
<feature type="compositionally biased region" description="Polar residues" evidence="1">
    <location>
        <begin position="1"/>
        <end position="11"/>
    </location>
</feature>
<accession>A0A2T9XZT3</accession>
<comment type="caution">
    <text evidence="3">The sequence shown here is derived from an EMBL/GenBank/DDBJ whole genome shotgun (WGS) entry which is preliminary data.</text>
</comment>
<dbReference type="EMBL" id="MBFT01001069">
    <property type="protein sequence ID" value="PVU85573.1"/>
    <property type="molecule type" value="Genomic_DNA"/>
</dbReference>
<reference evidence="3 4" key="1">
    <citation type="journal article" date="2018" name="MBio">
        <title>Comparative Genomics Reveals the Core Gene Toolbox for the Fungus-Insect Symbiosis.</title>
        <authorList>
            <person name="Wang Y."/>
            <person name="Stata M."/>
            <person name="Wang W."/>
            <person name="Stajich J.E."/>
            <person name="White M.M."/>
            <person name="Moncalvo J.M."/>
        </authorList>
    </citation>
    <scope>NUCLEOTIDE SEQUENCE [LARGE SCALE GENOMIC DNA]</scope>
    <source>
        <strain evidence="3 4">AUS-77-4</strain>
    </source>
</reference>
<dbReference type="STRING" id="61424.A0A2T9XZT3"/>
<feature type="region of interest" description="Disordered" evidence="1">
    <location>
        <begin position="1"/>
        <end position="44"/>
    </location>
</feature>